<sequence length="116" mass="12238">MSPSCLHPDLWSMCLGVPSFIATDSVNCGCCLELATEPAPNIRSTTRASLLRCSSFTSTRNSTGISALPPEAPMAWPFSASLSTWLVALTHSSVASLTATPSPASPTRMTPTFFKT</sequence>
<keyword evidence="2" id="KW-1185">Reference proteome</keyword>
<dbReference type="Ensembl" id="ENSCATT00000064526.1">
    <property type="protein sequence ID" value="ENSCATP00000040208.1"/>
    <property type="gene ID" value="ENSCATG00000042675.1"/>
</dbReference>
<dbReference type="GeneTree" id="ENSGT00940000162098"/>
<dbReference type="AlphaFoldDB" id="A0A2K5NRQ4"/>
<name>A0A2K5NRQ4_CERAT</name>
<evidence type="ECO:0000313" key="2">
    <source>
        <dbReference type="Proteomes" id="UP000233060"/>
    </source>
</evidence>
<dbReference type="Proteomes" id="UP000233060">
    <property type="component" value="Unassembled WGS sequence"/>
</dbReference>
<dbReference type="Bgee" id="ENSCATG00000042675">
    <property type="expression patterns" value="Expressed in frontal cortex and 8 other cell types or tissues"/>
</dbReference>
<reference evidence="1" key="2">
    <citation type="submission" date="2025-09" db="UniProtKB">
        <authorList>
            <consortium name="Ensembl"/>
        </authorList>
    </citation>
    <scope>IDENTIFICATION</scope>
</reference>
<reference evidence="1" key="1">
    <citation type="submission" date="2025-08" db="UniProtKB">
        <authorList>
            <consortium name="Ensembl"/>
        </authorList>
    </citation>
    <scope>IDENTIFICATION</scope>
</reference>
<evidence type="ECO:0000313" key="1">
    <source>
        <dbReference type="Ensembl" id="ENSCATP00000040208.1"/>
    </source>
</evidence>
<organism evidence="1 2">
    <name type="scientific">Cercocebus atys</name>
    <name type="common">Sooty mangabey</name>
    <name type="synonym">Cercocebus torquatus atys</name>
    <dbReference type="NCBI Taxonomy" id="9531"/>
    <lineage>
        <taxon>Eukaryota</taxon>
        <taxon>Metazoa</taxon>
        <taxon>Chordata</taxon>
        <taxon>Craniata</taxon>
        <taxon>Vertebrata</taxon>
        <taxon>Euteleostomi</taxon>
        <taxon>Mammalia</taxon>
        <taxon>Eutheria</taxon>
        <taxon>Euarchontoglires</taxon>
        <taxon>Primates</taxon>
        <taxon>Haplorrhini</taxon>
        <taxon>Catarrhini</taxon>
        <taxon>Cercopithecidae</taxon>
        <taxon>Cercopithecinae</taxon>
        <taxon>Cercocebus</taxon>
    </lineage>
</organism>
<gene>
    <name evidence="1" type="primary">CA11</name>
</gene>
<accession>A0A2K5NRQ4</accession>
<protein>
    <submittedName>
        <fullName evidence="1">Carbonic anhydrase 11</fullName>
    </submittedName>
</protein>
<proteinExistence type="predicted"/>